<keyword evidence="7 15" id="KW-1133">Transmembrane helix</keyword>
<dbReference type="InterPro" id="IPR018491">
    <property type="entry name" value="SLC12_C"/>
</dbReference>
<feature type="domain" description="Amino acid permease N-terminal" evidence="18">
    <location>
        <begin position="59"/>
        <end position="113"/>
    </location>
</feature>
<evidence type="ECO:0000256" key="5">
    <source>
        <dbReference type="ARBA" id="ARBA00022692"/>
    </source>
</evidence>
<reference evidence="20" key="2">
    <citation type="submission" date="2023-03" db="EMBL/GenBank/DDBJ databases">
        <authorList>
            <consortium name="Wellcome Sanger Institute Data Sharing"/>
        </authorList>
    </citation>
    <scope>NUCLEOTIDE SEQUENCE [LARGE SCALE GENOMIC DNA]</scope>
</reference>
<dbReference type="GO" id="GO:0006884">
    <property type="term" value="P:cell volume homeostasis"/>
    <property type="evidence" value="ECO:0007669"/>
    <property type="project" value="TreeGrafter"/>
</dbReference>
<reference evidence="19" key="3">
    <citation type="submission" date="2025-08" db="UniProtKB">
        <authorList>
            <consortium name="Ensembl"/>
        </authorList>
    </citation>
    <scope>IDENTIFICATION</scope>
</reference>
<dbReference type="GeneTree" id="ENSGT00940000155044"/>
<dbReference type="GO" id="GO:0055064">
    <property type="term" value="P:chloride ion homeostasis"/>
    <property type="evidence" value="ECO:0007669"/>
    <property type="project" value="TreeGrafter"/>
</dbReference>
<dbReference type="PRINTS" id="PR01230">
    <property type="entry name" value="NACLTRNSPORT"/>
</dbReference>
<dbReference type="GO" id="GO:0008511">
    <property type="term" value="F:sodium:potassium:chloride symporter activity"/>
    <property type="evidence" value="ECO:0007669"/>
    <property type="project" value="TreeGrafter"/>
</dbReference>
<comment type="similarity">
    <text evidence="2">Belongs to the SLC12A transporter family.</text>
</comment>
<dbReference type="PANTHER" id="PTHR11827:SF9">
    <property type="entry name" value="SOLUTE CARRIER FAMILY 12 MEMBER 3"/>
    <property type="match status" value="1"/>
</dbReference>
<feature type="transmembrane region" description="Helical" evidence="15">
    <location>
        <begin position="353"/>
        <end position="371"/>
    </location>
</feature>
<feature type="transmembrane region" description="Helical" evidence="15">
    <location>
        <begin position="232"/>
        <end position="252"/>
    </location>
</feature>
<feature type="transmembrane region" description="Helical" evidence="15">
    <location>
        <begin position="273"/>
        <end position="294"/>
    </location>
</feature>
<evidence type="ECO:0000259" key="16">
    <source>
        <dbReference type="Pfam" id="PF00324"/>
    </source>
</evidence>
<keyword evidence="5 15" id="KW-0812">Transmembrane</keyword>
<dbReference type="InterPro" id="IPR004841">
    <property type="entry name" value="AA-permease/SLC12A_dom"/>
</dbReference>
<evidence type="ECO:0000259" key="18">
    <source>
        <dbReference type="Pfam" id="PF08403"/>
    </source>
</evidence>
<dbReference type="Pfam" id="PF08403">
    <property type="entry name" value="AA_permease_N"/>
    <property type="match status" value="1"/>
</dbReference>
<dbReference type="InterPro" id="IPR013612">
    <property type="entry name" value="AA_permease_N"/>
</dbReference>
<keyword evidence="13" id="KW-0868">Chloride</keyword>
<evidence type="ECO:0000256" key="1">
    <source>
        <dbReference type="ARBA" id="ARBA00004651"/>
    </source>
</evidence>
<reference evidence="19 20" key="1">
    <citation type="submission" date="2018-05" db="EMBL/GenBank/DDBJ databases">
        <authorList>
            <person name="Datahose"/>
        </authorList>
    </citation>
    <scope>NUCLEOTIDE SEQUENCE</scope>
</reference>
<feature type="domain" description="SLC12A transporter C-terminal" evidence="17">
    <location>
        <begin position="842"/>
        <end position="905"/>
    </location>
</feature>
<evidence type="ECO:0000256" key="3">
    <source>
        <dbReference type="ARBA" id="ARBA00022448"/>
    </source>
</evidence>
<keyword evidence="12" id="KW-0739">Sodium transport</keyword>
<name>A0AAX7UEI2_ASTCA</name>
<feature type="transmembrane region" description="Helical" evidence="15">
    <location>
        <begin position="546"/>
        <end position="567"/>
    </location>
</feature>
<evidence type="ECO:0000256" key="15">
    <source>
        <dbReference type="SAM" id="Phobius"/>
    </source>
</evidence>
<evidence type="ECO:0000259" key="17">
    <source>
        <dbReference type="Pfam" id="PF03522"/>
    </source>
</evidence>
<reference evidence="19" key="4">
    <citation type="submission" date="2025-09" db="UniProtKB">
        <authorList>
            <consortium name="Ensembl"/>
        </authorList>
    </citation>
    <scope>IDENTIFICATION</scope>
</reference>
<dbReference type="InterPro" id="IPR002948">
    <property type="entry name" value="SLC12A3"/>
</dbReference>
<feature type="transmembrane region" description="Helical" evidence="15">
    <location>
        <begin position="145"/>
        <end position="166"/>
    </location>
</feature>
<feature type="domain" description="Amino acid permease/ SLC12A" evidence="16">
    <location>
        <begin position="150"/>
        <end position="661"/>
    </location>
</feature>
<accession>A0AAX7UEI2</accession>
<evidence type="ECO:0000313" key="20">
    <source>
        <dbReference type="Proteomes" id="UP000265100"/>
    </source>
</evidence>
<keyword evidence="20" id="KW-1185">Reference proteome</keyword>
<dbReference type="PANTHER" id="PTHR11827">
    <property type="entry name" value="SOLUTE CARRIER FAMILY 12, CATION COTRANSPORTERS"/>
    <property type="match status" value="1"/>
</dbReference>
<feature type="transmembrane region" description="Helical" evidence="15">
    <location>
        <begin position="521"/>
        <end position="540"/>
    </location>
</feature>
<feature type="transmembrane region" description="Helical" evidence="15">
    <location>
        <begin position="601"/>
        <end position="620"/>
    </location>
</feature>
<proteinExistence type="inferred from homology"/>
<evidence type="ECO:0000256" key="12">
    <source>
        <dbReference type="ARBA" id="ARBA00023201"/>
    </source>
</evidence>
<organism evidence="19 20">
    <name type="scientific">Astatotilapia calliptera</name>
    <name type="common">Eastern happy</name>
    <name type="synonym">Chromis callipterus</name>
    <dbReference type="NCBI Taxonomy" id="8154"/>
    <lineage>
        <taxon>Eukaryota</taxon>
        <taxon>Metazoa</taxon>
        <taxon>Chordata</taxon>
        <taxon>Craniata</taxon>
        <taxon>Vertebrata</taxon>
        <taxon>Euteleostomi</taxon>
        <taxon>Actinopterygii</taxon>
        <taxon>Neopterygii</taxon>
        <taxon>Teleostei</taxon>
        <taxon>Neoteleostei</taxon>
        <taxon>Acanthomorphata</taxon>
        <taxon>Ovalentaria</taxon>
        <taxon>Cichlomorphae</taxon>
        <taxon>Cichliformes</taxon>
        <taxon>Cichlidae</taxon>
        <taxon>African cichlids</taxon>
        <taxon>Pseudocrenilabrinae</taxon>
        <taxon>Haplochromini</taxon>
        <taxon>Astatotilapia</taxon>
    </lineage>
</organism>
<evidence type="ECO:0000256" key="6">
    <source>
        <dbReference type="ARBA" id="ARBA00022847"/>
    </source>
</evidence>
<dbReference type="Pfam" id="PF03522">
    <property type="entry name" value="SLC12"/>
    <property type="match status" value="3"/>
</dbReference>
<keyword evidence="11" id="KW-0325">Glycoprotein</keyword>
<keyword evidence="4" id="KW-1003">Cell membrane</keyword>
<evidence type="ECO:0000256" key="14">
    <source>
        <dbReference type="SAM" id="MobiDB-lite"/>
    </source>
</evidence>
<keyword evidence="8" id="KW-0915">Sodium</keyword>
<dbReference type="Gene3D" id="1.20.1740.10">
    <property type="entry name" value="Amino acid/polyamine transporter I"/>
    <property type="match status" value="1"/>
</dbReference>
<dbReference type="GO" id="GO:0055078">
    <property type="term" value="P:sodium ion homeostasis"/>
    <property type="evidence" value="ECO:0007669"/>
    <property type="project" value="TreeGrafter"/>
</dbReference>
<dbReference type="Pfam" id="PF00324">
    <property type="entry name" value="AA_permease"/>
    <property type="match status" value="1"/>
</dbReference>
<keyword evidence="6" id="KW-0769">Symport</keyword>
<dbReference type="NCBIfam" id="TIGR00930">
    <property type="entry name" value="2a30"/>
    <property type="match status" value="1"/>
</dbReference>
<dbReference type="AlphaFoldDB" id="A0AAX7UEI2"/>
<gene>
    <name evidence="19" type="primary">SLC12A3</name>
</gene>
<feature type="transmembrane region" description="Helical" evidence="15">
    <location>
        <begin position="300"/>
        <end position="321"/>
    </location>
</feature>
<feature type="domain" description="SLC12A transporter C-terminal" evidence="17">
    <location>
        <begin position="955"/>
        <end position="999"/>
    </location>
</feature>
<feature type="transmembrane region" description="Helical" evidence="15">
    <location>
        <begin position="178"/>
        <end position="202"/>
    </location>
</feature>
<protein>
    <recommendedName>
        <fullName evidence="21">Solute carrier family 12 member 3</fullName>
    </recommendedName>
</protein>
<feature type="transmembrane region" description="Helical" evidence="15">
    <location>
        <begin position="579"/>
        <end position="595"/>
    </location>
</feature>
<evidence type="ECO:0000313" key="19">
    <source>
        <dbReference type="Ensembl" id="ENSACLP00000068263.1"/>
    </source>
</evidence>
<evidence type="ECO:0000256" key="2">
    <source>
        <dbReference type="ARBA" id="ARBA00010593"/>
    </source>
</evidence>
<dbReference type="InterPro" id="IPR004842">
    <property type="entry name" value="SLC12A_fam"/>
</dbReference>
<keyword evidence="10 15" id="KW-0472">Membrane</keyword>
<evidence type="ECO:0000256" key="11">
    <source>
        <dbReference type="ARBA" id="ARBA00023180"/>
    </source>
</evidence>
<feature type="transmembrane region" description="Helical" evidence="15">
    <location>
        <begin position="391"/>
        <end position="411"/>
    </location>
</feature>
<dbReference type="Ensembl" id="ENSACLT00000080988.1">
    <property type="protein sequence ID" value="ENSACLP00000068263.1"/>
    <property type="gene ID" value="ENSACLG00000024371.2"/>
</dbReference>
<comment type="subcellular location">
    <subcellularLocation>
        <location evidence="1">Cell membrane</location>
        <topology evidence="1">Multi-pass membrane protein</topology>
    </subcellularLocation>
</comment>
<dbReference type="GO" id="GO:0055075">
    <property type="term" value="P:potassium ion homeostasis"/>
    <property type="evidence" value="ECO:0007669"/>
    <property type="project" value="TreeGrafter"/>
</dbReference>
<sequence length="1000" mass="109397">MFQLIVGCLPRSSAHLQGANDGIRLAAYRANLPAPVANGKATSGGFESDYYTCDGDGSSVASRVSVDLTGYETLDAPPRYDFYANTEVWGRRRQFRPSLFQLHQDDSRPPMYEETTGGQAEAGGKDSSEEDEDEQKEPPTEPTRFGWVQGVMIRCMLNIWGVILYLRLPWITAQAGIGMTWVIILLSSTITGITGLSTSAIATNGKVKGGWICSLPHATAYRSLGPELGGSIGLIFAFANAVAVAMHTVGFAETVTDLMRENGAVMVDRTNDIRIIGIITVTCLLGISMAGMAWESKAQVLFFIVIMVSFASYIVGTIIPASPEKQSKGFFSYKANIFAANFVPDYRGPGGSFFGMFSIFFPSATGILAGANISGDLKNPAVAIPRGTLLAIFWTTVSYLIISATIGSCVVRDASGVLNDTLSPSSAVEDCVGTACQYGWDFTGCINNKTCVYGIHNYYQSMSLVSAFGPLITAGIFGATLSSALACLVSAPKVFQCLCKDQLYPLIGFFGKSYGKNNEPIRGYLLTYIIAACFILIAELNTIAPIISNFFLCSYALINFSCFHASITNSPGWRPSFRFYSKWLSLLGAICSVVIMFLLTWWAALIAFGVVFILLAYTLYKKPDVNWGSSVQASSYNMALSRCAGLNSVEDHVKNYRPQCLVLTGPPSSRPALVDLVSCFTKDLSLMLCGNVLTDDPSPSVLEKAMSDSHLNWLNKRKAGSFYRGVVAADLQSGVNVLLQGAGLGRVKPNVLIMGFKKDWRSDTPQAAHNYIGVIDAFDLQFGVCVLRMREGLEVSSPSQSHGESLHAYRNTQNTQRPSMVSFKFYKTRCLFAASVSIEPEPQHSTQFQKKQGKKTIDVYWLSDDGGLTLLLPYLLTRRKRWAKCKVRVFVGGDAEKKDEQKSLQKVSFFSWSFSKCPNHLRNAFTGVVKLSPENVSSSLLLGENQRFAVFPDSTMPVGRRGVCPSTLYLAWLDFLSRDLRPPVLLVRGNQENVLTFYCQ</sequence>
<evidence type="ECO:0000256" key="8">
    <source>
        <dbReference type="ARBA" id="ARBA00023053"/>
    </source>
</evidence>
<evidence type="ECO:0000256" key="13">
    <source>
        <dbReference type="ARBA" id="ARBA00023214"/>
    </source>
</evidence>
<evidence type="ECO:0000256" key="4">
    <source>
        <dbReference type="ARBA" id="ARBA00022475"/>
    </source>
</evidence>
<feature type="region of interest" description="Disordered" evidence="14">
    <location>
        <begin position="103"/>
        <end position="143"/>
    </location>
</feature>
<evidence type="ECO:0000256" key="7">
    <source>
        <dbReference type="ARBA" id="ARBA00022989"/>
    </source>
</evidence>
<dbReference type="GO" id="GO:0016324">
    <property type="term" value="C:apical plasma membrane"/>
    <property type="evidence" value="ECO:0007669"/>
    <property type="project" value="TreeGrafter"/>
</dbReference>
<keyword evidence="3" id="KW-0813">Transport</keyword>
<feature type="domain" description="SLC12A transporter C-terminal" evidence="17">
    <location>
        <begin position="670"/>
        <end position="812"/>
    </location>
</feature>
<evidence type="ECO:0000256" key="10">
    <source>
        <dbReference type="ARBA" id="ARBA00023136"/>
    </source>
</evidence>
<evidence type="ECO:0000256" key="9">
    <source>
        <dbReference type="ARBA" id="ARBA00023065"/>
    </source>
</evidence>
<dbReference type="GO" id="GO:1990573">
    <property type="term" value="P:potassium ion import across plasma membrane"/>
    <property type="evidence" value="ECO:0007669"/>
    <property type="project" value="TreeGrafter"/>
</dbReference>
<keyword evidence="9" id="KW-0406">Ion transport</keyword>
<evidence type="ECO:0008006" key="21">
    <source>
        <dbReference type="Google" id="ProtNLM"/>
    </source>
</evidence>
<dbReference type="Proteomes" id="UP000265100">
    <property type="component" value="Chromosome 7"/>
</dbReference>